<organism evidence="2 3">
    <name type="scientific">Tanacetum coccineum</name>
    <dbReference type="NCBI Taxonomy" id="301880"/>
    <lineage>
        <taxon>Eukaryota</taxon>
        <taxon>Viridiplantae</taxon>
        <taxon>Streptophyta</taxon>
        <taxon>Embryophyta</taxon>
        <taxon>Tracheophyta</taxon>
        <taxon>Spermatophyta</taxon>
        <taxon>Magnoliopsida</taxon>
        <taxon>eudicotyledons</taxon>
        <taxon>Gunneridae</taxon>
        <taxon>Pentapetalae</taxon>
        <taxon>asterids</taxon>
        <taxon>campanulids</taxon>
        <taxon>Asterales</taxon>
        <taxon>Asteraceae</taxon>
        <taxon>Asteroideae</taxon>
        <taxon>Anthemideae</taxon>
        <taxon>Anthemidinae</taxon>
        <taxon>Tanacetum</taxon>
    </lineage>
</organism>
<proteinExistence type="predicted"/>
<evidence type="ECO:0000313" key="2">
    <source>
        <dbReference type="EMBL" id="GJT74429.1"/>
    </source>
</evidence>
<accession>A0ABQ5GG95</accession>
<protein>
    <recommendedName>
        <fullName evidence="4">Retrotransposon gag domain-containing protein</fullName>
    </recommendedName>
</protein>
<dbReference type="EMBL" id="BQNB010018441">
    <property type="protein sequence ID" value="GJT74429.1"/>
    <property type="molecule type" value="Genomic_DNA"/>
</dbReference>
<dbReference type="Gene3D" id="4.10.60.10">
    <property type="entry name" value="Zinc finger, CCHC-type"/>
    <property type="match status" value="1"/>
</dbReference>
<evidence type="ECO:0000313" key="3">
    <source>
        <dbReference type="Proteomes" id="UP001151760"/>
    </source>
</evidence>
<reference evidence="2" key="1">
    <citation type="journal article" date="2022" name="Int. J. Mol. Sci.">
        <title>Draft Genome of Tanacetum Coccineum: Genomic Comparison of Closely Related Tanacetum-Family Plants.</title>
        <authorList>
            <person name="Yamashiro T."/>
            <person name="Shiraishi A."/>
            <person name="Nakayama K."/>
            <person name="Satake H."/>
        </authorList>
    </citation>
    <scope>NUCLEOTIDE SEQUENCE</scope>
</reference>
<sequence length="425" mass="47765">MTHHPTYAQAPLGYKAAMIQLRAASPLPVPSPTFLLPSTDHRSDITEADIPSRKRLSFIAPAFRFEVGESSTAVAARQTGHTLARRVDYGYIDTVDASIRAFESRVMTVVEETMKARIGTLEAQVRTLQTQHDRMVCQRQQAGDMVTSTFGRIHALEARDRVRPDDLGIPTVQPELVKIDMTAMIRELVEGQSVLLWFEKMEYVFHISNCTVACQIKFATCTLLGSALTWWNSHVKTVGHDAAYGMTWKTLKKMMTDKYCPRSEIKKMFPGEFDEVEKYVGGLPDMIQGSVMASKLKTMQEAIKFATELMDQKIRTFADCQAENKRKLDDNTRNNQTQQQPFKKQNVARAYTAGPGDKKEYGGSLPLCPKCNFHHKGQCAPRCNNYKKVGHLARDCRSPAANANANNQRNSRVTQRVVTCFECGV</sequence>
<reference evidence="2" key="2">
    <citation type="submission" date="2022-01" db="EMBL/GenBank/DDBJ databases">
        <authorList>
            <person name="Yamashiro T."/>
            <person name="Shiraishi A."/>
            <person name="Satake H."/>
            <person name="Nakayama K."/>
        </authorList>
    </citation>
    <scope>NUCLEOTIDE SEQUENCE</scope>
</reference>
<gene>
    <name evidence="2" type="ORF">Tco_1041154</name>
</gene>
<name>A0ABQ5GG95_9ASTR</name>
<comment type="caution">
    <text evidence="2">The sequence shown here is derived from an EMBL/GenBank/DDBJ whole genome shotgun (WGS) entry which is preliminary data.</text>
</comment>
<evidence type="ECO:0008006" key="4">
    <source>
        <dbReference type="Google" id="ProtNLM"/>
    </source>
</evidence>
<feature type="region of interest" description="Disordered" evidence="1">
    <location>
        <begin position="325"/>
        <end position="347"/>
    </location>
</feature>
<dbReference type="Proteomes" id="UP001151760">
    <property type="component" value="Unassembled WGS sequence"/>
</dbReference>
<evidence type="ECO:0000256" key="1">
    <source>
        <dbReference type="SAM" id="MobiDB-lite"/>
    </source>
</evidence>
<keyword evidence="3" id="KW-1185">Reference proteome</keyword>